<keyword evidence="1" id="KW-0812">Transmembrane</keyword>
<feature type="non-terminal residue" evidence="2">
    <location>
        <position position="72"/>
    </location>
</feature>
<sequence length="72" mass="8263">MVLSMDLPGEQSGQSKKELVTVFVLLYCYVDFNEAFLGNKICTKCNRKRLKKFSILDRIVFLIGLVSIRGFQ</sequence>
<gene>
    <name evidence="2" type="ORF">LARSCL_LOCUS7721</name>
</gene>
<keyword evidence="1" id="KW-0472">Membrane</keyword>
<proteinExistence type="predicted"/>
<evidence type="ECO:0000256" key="1">
    <source>
        <dbReference type="SAM" id="Phobius"/>
    </source>
</evidence>
<accession>A0AAV1ZTP4</accession>
<dbReference type="EMBL" id="CAXIEN010000080">
    <property type="protein sequence ID" value="CAL1274799.1"/>
    <property type="molecule type" value="Genomic_DNA"/>
</dbReference>
<organism evidence="2 3">
    <name type="scientific">Larinioides sclopetarius</name>
    <dbReference type="NCBI Taxonomy" id="280406"/>
    <lineage>
        <taxon>Eukaryota</taxon>
        <taxon>Metazoa</taxon>
        <taxon>Ecdysozoa</taxon>
        <taxon>Arthropoda</taxon>
        <taxon>Chelicerata</taxon>
        <taxon>Arachnida</taxon>
        <taxon>Araneae</taxon>
        <taxon>Araneomorphae</taxon>
        <taxon>Entelegynae</taxon>
        <taxon>Araneoidea</taxon>
        <taxon>Araneidae</taxon>
        <taxon>Larinioides</taxon>
    </lineage>
</organism>
<reference evidence="2 3" key="1">
    <citation type="submission" date="2024-04" db="EMBL/GenBank/DDBJ databases">
        <authorList>
            <person name="Rising A."/>
            <person name="Reimegard J."/>
            <person name="Sonavane S."/>
            <person name="Akerstrom W."/>
            <person name="Nylinder S."/>
            <person name="Hedman E."/>
            <person name="Kallberg Y."/>
        </authorList>
    </citation>
    <scope>NUCLEOTIDE SEQUENCE [LARGE SCALE GENOMIC DNA]</scope>
</reference>
<evidence type="ECO:0000313" key="2">
    <source>
        <dbReference type="EMBL" id="CAL1274799.1"/>
    </source>
</evidence>
<dbReference type="AlphaFoldDB" id="A0AAV1ZTP4"/>
<keyword evidence="1" id="KW-1133">Transmembrane helix</keyword>
<name>A0AAV1ZTP4_9ARAC</name>
<evidence type="ECO:0008006" key="4">
    <source>
        <dbReference type="Google" id="ProtNLM"/>
    </source>
</evidence>
<evidence type="ECO:0000313" key="3">
    <source>
        <dbReference type="Proteomes" id="UP001497382"/>
    </source>
</evidence>
<protein>
    <recommendedName>
        <fullName evidence="4">Transposase</fullName>
    </recommendedName>
</protein>
<dbReference type="Proteomes" id="UP001497382">
    <property type="component" value="Unassembled WGS sequence"/>
</dbReference>
<feature type="transmembrane region" description="Helical" evidence="1">
    <location>
        <begin position="20"/>
        <end position="41"/>
    </location>
</feature>
<comment type="caution">
    <text evidence="2">The sequence shown here is derived from an EMBL/GenBank/DDBJ whole genome shotgun (WGS) entry which is preliminary data.</text>
</comment>
<keyword evidence="3" id="KW-1185">Reference proteome</keyword>